<feature type="region of interest" description="Disordered" evidence="7">
    <location>
        <begin position="120"/>
        <end position="145"/>
    </location>
</feature>
<dbReference type="SUPFAM" id="SSF50729">
    <property type="entry name" value="PH domain-like"/>
    <property type="match status" value="1"/>
</dbReference>
<dbReference type="GO" id="GO:0006351">
    <property type="term" value="P:DNA-templated transcription"/>
    <property type="evidence" value="ECO:0007669"/>
    <property type="project" value="InterPro"/>
</dbReference>
<accession>A0A1Q2ZXX7</accession>
<evidence type="ECO:0000256" key="4">
    <source>
        <dbReference type="ARBA" id="ARBA00023015"/>
    </source>
</evidence>
<dbReference type="Pfam" id="PF08567">
    <property type="entry name" value="PH_TFIIH"/>
    <property type="match status" value="1"/>
</dbReference>
<comment type="similarity">
    <text evidence="2">Belongs to the TFB1 family.</text>
</comment>
<dbReference type="Proteomes" id="UP000187013">
    <property type="component" value="Unassembled WGS sequence"/>
</dbReference>
<dbReference type="Pfam" id="PF03909">
    <property type="entry name" value="BSD"/>
    <property type="match status" value="2"/>
</dbReference>
<evidence type="ECO:0000256" key="3">
    <source>
        <dbReference type="ARBA" id="ARBA00022737"/>
    </source>
</evidence>
<dbReference type="Gene3D" id="1.10.3970.10">
    <property type="entry name" value="BSD domain"/>
    <property type="match status" value="1"/>
</dbReference>
<comment type="subcellular location">
    <subcellularLocation>
        <location evidence="1">Nucleus</location>
    </subcellularLocation>
</comment>
<evidence type="ECO:0000256" key="5">
    <source>
        <dbReference type="ARBA" id="ARBA00023163"/>
    </source>
</evidence>
<dbReference type="Gene3D" id="2.30.29.30">
    <property type="entry name" value="Pleckstrin-homology domain (PH domain)/Phosphotyrosine-binding domain (PTB)"/>
    <property type="match status" value="1"/>
</dbReference>
<dbReference type="OrthoDB" id="360521at2759"/>
<dbReference type="EMBL" id="BDGX01000009">
    <property type="protein sequence ID" value="GAV48301.1"/>
    <property type="molecule type" value="Genomic_DNA"/>
</dbReference>
<evidence type="ECO:0000256" key="6">
    <source>
        <dbReference type="ARBA" id="ARBA00023242"/>
    </source>
</evidence>
<reference evidence="9 10" key="1">
    <citation type="submission" date="2016-08" db="EMBL/GenBank/DDBJ databases">
        <title>Draft genome sequence of allopolyploid Zygosaccharomyces rouxii.</title>
        <authorList>
            <person name="Watanabe J."/>
            <person name="Uehara K."/>
            <person name="Mogi Y."/>
            <person name="Tsukioka Y."/>
        </authorList>
    </citation>
    <scope>NUCLEOTIDE SEQUENCE [LARGE SCALE GENOMIC DNA]</scope>
    <source>
        <strain evidence="9 10">NBRC 110957</strain>
    </source>
</reference>
<dbReference type="InterPro" id="IPR005607">
    <property type="entry name" value="BSD_dom"/>
</dbReference>
<dbReference type="PROSITE" id="PS50858">
    <property type="entry name" value="BSD"/>
    <property type="match status" value="2"/>
</dbReference>
<dbReference type="InterPro" id="IPR027079">
    <property type="entry name" value="Tfb1/GTF2H1"/>
</dbReference>
<dbReference type="InterPro" id="IPR011993">
    <property type="entry name" value="PH-like_dom_sf"/>
</dbReference>
<evidence type="ECO:0000256" key="7">
    <source>
        <dbReference type="SAM" id="MobiDB-lite"/>
    </source>
</evidence>
<proteinExistence type="inferred from homology"/>
<dbReference type="eggNOG" id="KOG2074">
    <property type="taxonomic scope" value="Eukaryota"/>
</dbReference>
<feature type="domain" description="BSD" evidence="8">
    <location>
        <begin position="227"/>
        <end position="279"/>
    </location>
</feature>
<gene>
    <name evidence="9" type="ORF">ZYGR_0I05980</name>
</gene>
<protein>
    <recommendedName>
        <fullName evidence="8">BSD domain-containing protein</fullName>
    </recommendedName>
</protein>
<keyword evidence="4" id="KW-0805">Transcription regulation</keyword>
<dbReference type="AlphaFoldDB" id="A0A1Q2ZXX7"/>
<dbReference type="GO" id="GO:0000439">
    <property type="term" value="C:transcription factor TFIIH core complex"/>
    <property type="evidence" value="ECO:0007669"/>
    <property type="project" value="InterPro"/>
</dbReference>
<keyword evidence="3" id="KW-0677">Repeat</keyword>
<dbReference type="InterPro" id="IPR013876">
    <property type="entry name" value="TFIIH_BTF_p62_N"/>
</dbReference>
<sequence length="625" mass="70964">MSHSGAATFNKLSGIIAINEDVSPAELTWRSTDGDSSNTIILNTIDKLQATSANSEKMMLRLVAKVDETKKRKDNEGNEILPKPVTHVFNFNNRIVMDNIKSTLQHIISRYKDDDIYEEKRKKEEGSSGTQRLPSETPPTSSLINTATLDDSLSRAKLLSNLKLQQSLLREDKQLMRIFQEAVINSGLPPNEFWSTRIAMLRAYALSVSQKVGPYNVLSTIKPVASSDNKVNVNISREKIMSIFENYPIVKKAYTDNVPKNFKEPEFWARFFSSKLFRKLRGEKIMQHDRGDVIIDRYLTLDQEYDRKDDSILLHPVQKIIDLEGNDQDDPVLKGNKPDFTMQPGFDVNGHNDGSVDILKGMNRLSEKMVMSLENEYSRSNLNQDDVDREERSELVLGDLEEEYQEDYAMIHLKNQGERASLETKDSIEKSKEKHKKINKGQVHDQIDFVLQGLGTKLDLTDVGKNTSYNNEINQKVITAVKTNAKQAKHNNLDTMWGVQGAGKNDEPEATVKLPLDLLESCRMLHSTCCEFLKHFYIHFYSTKPKKQNTTRKLHNNLKECADKIFELFDDVQKGDGESMAAICKSCLKPVLDSINLAIQKYQESTPPVIKRAESTAAQPTVVLD</sequence>
<dbReference type="GO" id="GO:0006289">
    <property type="term" value="P:nucleotide-excision repair"/>
    <property type="evidence" value="ECO:0007669"/>
    <property type="project" value="InterPro"/>
</dbReference>
<evidence type="ECO:0000256" key="2">
    <source>
        <dbReference type="ARBA" id="ARBA00009448"/>
    </source>
</evidence>
<keyword evidence="6" id="KW-0539">Nucleus</keyword>
<evidence type="ECO:0000259" key="8">
    <source>
        <dbReference type="PROSITE" id="PS50858"/>
    </source>
</evidence>
<feature type="domain" description="BSD" evidence="8">
    <location>
        <begin position="164"/>
        <end position="205"/>
    </location>
</feature>
<feature type="compositionally biased region" description="Polar residues" evidence="7">
    <location>
        <begin position="127"/>
        <end position="145"/>
    </location>
</feature>
<evidence type="ECO:0000313" key="10">
    <source>
        <dbReference type="Proteomes" id="UP000187013"/>
    </source>
</evidence>
<dbReference type="SMART" id="SM00751">
    <property type="entry name" value="BSD"/>
    <property type="match status" value="2"/>
</dbReference>
<keyword evidence="5" id="KW-0804">Transcription</keyword>
<organism evidence="9 10">
    <name type="scientific">Zygosaccharomyces rouxii</name>
    <dbReference type="NCBI Taxonomy" id="4956"/>
    <lineage>
        <taxon>Eukaryota</taxon>
        <taxon>Fungi</taxon>
        <taxon>Dikarya</taxon>
        <taxon>Ascomycota</taxon>
        <taxon>Saccharomycotina</taxon>
        <taxon>Saccharomycetes</taxon>
        <taxon>Saccharomycetales</taxon>
        <taxon>Saccharomycetaceae</taxon>
        <taxon>Zygosaccharomyces</taxon>
    </lineage>
</organism>
<comment type="caution">
    <text evidence="9">The sequence shown here is derived from an EMBL/GenBank/DDBJ whole genome shotgun (WGS) entry which is preliminary data.</text>
</comment>
<evidence type="ECO:0000313" key="9">
    <source>
        <dbReference type="EMBL" id="GAV48301.1"/>
    </source>
</evidence>
<evidence type="ECO:0000256" key="1">
    <source>
        <dbReference type="ARBA" id="ARBA00004123"/>
    </source>
</evidence>
<dbReference type="CDD" id="cd13229">
    <property type="entry name" value="PH_TFIIH"/>
    <property type="match status" value="1"/>
</dbReference>
<dbReference type="SUPFAM" id="SSF140383">
    <property type="entry name" value="BSD domain-like"/>
    <property type="match status" value="2"/>
</dbReference>
<dbReference type="PANTHER" id="PTHR12856">
    <property type="entry name" value="TRANSCRIPTION INITIATION FACTOR IIH-RELATED"/>
    <property type="match status" value="1"/>
</dbReference>
<name>A0A1Q2ZXX7_ZYGRO</name>
<dbReference type="InterPro" id="IPR035925">
    <property type="entry name" value="BSD_dom_sf"/>
</dbReference>